<feature type="transmembrane region" description="Helical" evidence="1">
    <location>
        <begin position="6"/>
        <end position="30"/>
    </location>
</feature>
<comment type="caution">
    <text evidence="2">The sequence shown here is derived from an EMBL/GenBank/DDBJ whole genome shotgun (WGS) entry which is preliminary data.</text>
</comment>
<proteinExistence type="predicted"/>
<dbReference type="EMBL" id="JASCXW010000005">
    <property type="protein sequence ID" value="MDI6452474.1"/>
    <property type="molecule type" value="Genomic_DNA"/>
</dbReference>
<evidence type="ECO:0000313" key="3">
    <source>
        <dbReference type="Proteomes" id="UP001431532"/>
    </source>
</evidence>
<dbReference type="AlphaFoldDB" id="A0AAW6U7A6"/>
<keyword evidence="3" id="KW-1185">Reference proteome</keyword>
<evidence type="ECO:0000313" key="2">
    <source>
        <dbReference type="EMBL" id="MDI6452474.1"/>
    </source>
</evidence>
<dbReference type="RefSeq" id="WP_282838889.1">
    <property type="nucleotide sequence ID" value="NZ_JASCXW010000005.1"/>
</dbReference>
<accession>A0AAW6U7A6</accession>
<name>A0AAW6U7A6_9MOLU</name>
<feature type="transmembrane region" description="Helical" evidence="1">
    <location>
        <begin position="42"/>
        <end position="63"/>
    </location>
</feature>
<reference evidence="2" key="1">
    <citation type="submission" date="2023-05" db="EMBL/GenBank/DDBJ databases">
        <title>Mariniplasma microaerophilum sp. nov., a novel anaerobic mollicute isolated from terrestrial mud volcano, Taman Peninsula, Russia.</title>
        <authorList>
            <person name="Khomyakova M.A."/>
            <person name="Merkel A.Y."/>
            <person name="Slobodkin A.I."/>
        </authorList>
    </citation>
    <scope>NUCLEOTIDE SEQUENCE</scope>
    <source>
        <strain evidence="2">M4Ah</strain>
    </source>
</reference>
<sequence>MEILGIILIIYGAFMLAGLLFQFPFFYNNAKSKMFIKMMGKTGFNILILVFGIAALVGGILILG</sequence>
<organism evidence="2 3">
    <name type="scientific">Peloplasma aerotolerans</name>
    <dbReference type="NCBI Taxonomy" id="3044389"/>
    <lineage>
        <taxon>Bacteria</taxon>
        <taxon>Bacillati</taxon>
        <taxon>Mycoplasmatota</taxon>
        <taxon>Mollicutes</taxon>
        <taxon>Acholeplasmatales</taxon>
        <taxon>Acholeplasmataceae</taxon>
        <taxon>Peloplasma</taxon>
    </lineage>
</organism>
<dbReference type="Proteomes" id="UP001431532">
    <property type="component" value="Unassembled WGS sequence"/>
</dbReference>
<keyword evidence="1" id="KW-0812">Transmembrane</keyword>
<keyword evidence="1" id="KW-0472">Membrane</keyword>
<protein>
    <submittedName>
        <fullName evidence="2">Uncharacterized protein</fullName>
    </submittedName>
</protein>
<gene>
    <name evidence="2" type="ORF">QJ521_02750</name>
</gene>
<keyword evidence="1" id="KW-1133">Transmembrane helix</keyword>
<evidence type="ECO:0000256" key="1">
    <source>
        <dbReference type="SAM" id="Phobius"/>
    </source>
</evidence>